<feature type="chain" id="PRO_5019124797" evidence="1">
    <location>
        <begin position="27"/>
        <end position="258"/>
    </location>
</feature>
<dbReference type="AlphaFoldDB" id="A0A450UMY9"/>
<feature type="domain" description="Caspase family p20" evidence="2">
    <location>
        <begin position="123"/>
        <end position="202"/>
    </location>
</feature>
<dbReference type="InterPro" id="IPR052039">
    <property type="entry name" value="Caspase-related_regulators"/>
</dbReference>
<dbReference type="SUPFAM" id="SSF52129">
    <property type="entry name" value="Caspase-like"/>
    <property type="match status" value="1"/>
</dbReference>
<name>A0A450UMY9_9GAMM</name>
<proteinExistence type="predicted"/>
<organism evidence="3">
    <name type="scientific">Candidatus Kentrum sp. LFY</name>
    <dbReference type="NCBI Taxonomy" id="2126342"/>
    <lineage>
        <taxon>Bacteria</taxon>
        <taxon>Pseudomonadati</taxon>
        <taxon>Pseudomonadota</taxon>
        <taxon>Gammaproteobacteria</taxon>
        <taxon>Candidatus Kentrum</taxon>
    </lineage>
</organism>
<evidence type="ECO:0000313" key="3">
    <source>
        <dbReference type="EMBL" id="VFJ93904.1"/>
    </source>
</evidence>
<dbReference type="GO" id="GO:0004197">
    <property type="term" value="F:cysteine-type endopeptidase activity"/>
    <property type="evidence" value="ECO:0007669"/>
    <property type="project" value="InterPro"/>
</dbReference>
<evidence type="ECO:0000259" key="2">
    <source>
        <dbReference type="PROSITE" id="PS50208"/>
    </source>
</evidence>
<reference evidence="3" key="1">
    <citation type="submission" date="2019-02" db="EMBL/GenBank/DDBJ databases">
        <authorList>
            <person name="Gruber-Vodicka R. H."/>
            <person name="Seah K. B. B."/>
        </authorList>
    </citation>
    <scope>NUCLEOTIDE SEQUENCE</scope>
    <source>
        <strain evidence="3">BECK_M6</strain>
    </source>
</reference>
<dbReference type="Pfam" id="PF00656">
    <property type="entry name" value="Peptidase_C14"/>
    <property type="match status" value="1"/>
</dbReference>
<dbReference type="PANTHER" id="PTHR22576">
    <property type="entry name" value="MUCOSA ASSOCIATED LYMPHOID TISSUE LYMPHOMA TRANSLOCATION PROTEIN 1/PARACASPASE"/>
    <property type="match status" value="1"/>
</dbReference>
<dbReference type="InterPro" id="IPR029030">
    <property type="entry name" value="Caspase-like_dom_sf"/>
</dbReference>
<dbReference type="GO" id="GO:0006508">
    <property type="term" value="P:proteolysis"/>
    <property type="evidence" value="ECO:0007669"/>
    <property type="project" value="InterPro"/>
</dbReference>
<dbReference type="PANTHER" id="PTHR22576:SF37">
    <property type="entry name" value="MUCOSA-ASSOCIATED LYMPHOID TISSUE LYMPHOMA TRANSLOCATION PROTEIN 1"/>
    <property type="match status" value="1"/>
</dbReference>
<dbReference type="InterPro" id="IPR011600">
    <property type="entry name" value="Pept_C14_caspase"/>
</dbReference>
<sequence>MSFDDNKRWAVLFLAFSLPWMGTAQAGATDASRTGGPDAIYFYASQSGKRALDRGSEGGNPFASAFVESLSGHGVTLGEFSTALLDLTAEKSRGFQRPDASAATISDVLRLCSLQILPKPMGQKRVALVLVFSDYSGANLSSLPGARGDLRRVAAALQRAGFDVVTVLDPGHGEMEGALREFGERSKASDVAVLYTAGHGIEVEGNIYLIPGNYPFLRKTTMLDKRTVPLARLGAALQARRANLVFYGASRDNPFGAE</sequence>
<dbReference type="Gene3D" id="3.40.50.1460">
    <property type="match status" value="1"/>
</dbReference>
<protein>
    <submittedName>
        <fullName evidence="3">Caspase domain-containing protein</fullName>
    </submittedName>
</protein>
<dbReference type="PROSITE" id="PS50208">
    <property type="entry name" value="CASPASE_P20"/>
    <property type="match status" value="1"/>
</dbReference>
<dbReference type="InterPro" id="IPR001309">
    <property type="entry name" value="Pept_C14_p20"/>
</dbReference>
<accession>A0A450UMY9</accession>
<gene>
    <name evidence="3" type="ORF">BECKLFY1418A_GA0070994_103514</name>
</gene>
<evidence type="ECO:0000256" key="1">
    <source>
        <dbReference type="SAM" id="SignalP"/>
    </source>
</evidence>
<feature type="signal peptide" evidence="1">
    <location>
        <begin position="1"/>
        <end position="26"/>
    </location>
</feature>
<keyword evidence="1" id="KW-0732">Signal</keyword>
<dbReference type="EMBL" id="CAADFH010000035">
    <property type="protein sequence ID" value="VFJ93904.1"/>
    <property type="molecule type" value="Genomic_DNA"/>
</dbReference>